<dbReference type="Proteomes" id="UP001596107">
    <property type="component" value="Unassembled WGS sequence"/>
</dbReference>
<comment type="caution">
    <text evidence="1">The sequence shown here is derived from an EMBL/GenBank/DDBJ whole genome shotgun (WGS) entry which is preliminary data.</text>
</comment>
<gene>
    <name evidence="1" type="ORF">ACFPOD_04980</name>
</gene>
<keyword evidence="2" id="KW-1185">Reference proteome</keyword>
<name>A0ABW0T6C9_9HYPH</name>
<protein>
    <submittedName>
        <fullName evidence="1">Uncharacterized protein</fullName>
    </submittedName>
</protein>
<sequence>MRSDISLRFSQLPETLTFPDGTTSNKENAEKHIIRRYGYPRVGYVLPAAGGGKFFYAAFIPDIETDDEGERVREGQCVSWHSTYESASRRVRRRYIELAKINYEAEFDFGFDDEEYLVAA</sequence>
<organism evidence="1 2">
    <name type="scientific">Nitratireductor kimnyeongensis</name>
    <dbReference type="NCBI Taxonomy" id="430679"/>
    <lineage>
        <taxon>Bacteria</taxon>
        <taxon>Pseudomonadati</taxon>
        <taxon>Pseudomonadota</taxon>
        <taxon>Alphaproteobacteria</taxon>
        <taxon>Hyphomicrobiales</taxon>
        <taxon>Phyllobacteriaceae</taxon>
        <taxon>Nitratireductor</taxon>
    </lineage>
</organism>
<evidence type="ECO:0000313" key="1">
    <source>
        <dbReference type="EMBL" id="MFC5584454.1"/>
    </source>
</evidence>
<dbReference type="EMBL" id="JBHSNB010000001">
    <property type="protein sequence ID" value="MFC5584454.1"/>
    <property type="molecule type" value="Genomic_DNA"/>
</dbReference>
<reference evidence="2" key="1">
    <citation type="journal article" date="2019" name="Int. J. Syst. Evol. Microbiol.">
        <title>The Global Catalogue of Microorganisms (GCM) 10K type strain sequencing project: providing services to taxonomists for standard genome sequencing and annotation.</title>
        <authorList>
            <consortium name="The Broad Institute Genomics Platform"/>
            <consortium name="The Broad Institute Genome Sequencing Center for Infectious Disease"/>
            <person name="Wu L."/>
            <person name="Ma J."/>
        </authorList>
    </citation>
    <scope>NUCLEOTIDE SEQUENCE [LARGE SCALE GENOMIC DNA]</scope>
    <source>
        <strain evidence="2">JCM 3366</strain>
    </source>
</reference>
<dbReference type="RefSeq" id="WP_223019753.1">
    <property type="nucleotide sequence ID" value="NZ_CP078143.1"/>
</dbReference>
<proteinExistence type="predicted"/>
<evidence type="ECO:0000313" key="2">
    <source>
        <dbReference type="Proteomes" id="UP001596107"/>
    </source>
</evidence>
<accession>A0ABW0T6C9</accession>